<sequence length="149" mass="16979">MDRPYMDRFGIYFRAFLIPQLVLMVLVAIFLLIGGMDPASSWVFLVFALISVLLSGVLGAALARLAWEFKLRDSRLIFVSIPGWYLLLCFFLWISSAISEMTDTVVLILIATATPFAVYSYFVSRRLRNEERPDDLDEILKSIEATSKK</sequence>
<keyword evidence="1" id="KW-0472">Membrane</keyword>
<evidence type="ECO:0000313" key="2">
    <source>
        <dbReference type="EMBL" id="UYQ93558.1"/>
    </source>
</evidence>
<feature type="transmembrane region" description="Helical" evidence="1">
    <location>
        <begin position="75"/>
        <end position="98"/>
    </location>
</feature>
<keyword evidence="1" id="KW-0812">Transmembrane</keyword>
<accession>A0ABY6J1L4</accession>
<keyword evidence="3" id="KW-1185">Reference proteome</keyword>
<feature type="transmembrane region" description="Helical" evidence="1">
    <location>
        <begin position="12"/>
        <end position="36"/>
    </location>
</feature>
<protein>
    <submittedName>
        <fullName evidence="2">Uncharacterized protein</fullName>
    </submittedName>
</protein>
<dbReference type="EMBL" id="CP107006">
    <property type="protein sequence ID" value="UYQ93558.1"/>
    <property type="molecule type" value="Genomic_DNA"/>
</dbReference>
<evidence type="ECO:0000313" key="3">
    <source>
        <dbReference type="Proteomes" id="UP001162741"/>
    </source>
</evidence>
<feature type="transmembrane region" description="Helical" evidence="1">
    <location>
        <begin position="42"/>
        <end position="63"/>
    </location>
</feature>
<proteinExistence type="predicted"/>
<gene>
    <name evidence="2" type="ORF">MKQ68_00390</name>
</gene>
<dbReference type="RefSeq" id="WP_264281614.1">
    <property type="nucleotide sequence ID" value="NZ_CP107006.1"/>
</dbReference>
<feature type="transmembrane region" description="Helical" evidence="1">
    <location>
        <begin position="104"/>
        <end position="122"/>
    </location>
</feature>
<keyword evidence="1" id="KW-1133">Transmembrane helix</keyword>
<organism evidence="2 3">
    <name type="scientific">Chitinophaga horti</name>
    <dbReference type="NCBI Taxonomy" id="2920382"/>
    <lineage>
        <taxon>Bacteria</taxon>
        <taxon>Pseudomonadati</taxon>
        <taxon>Bacteroidota</taxon>
        <taxon>Chitinophagia</taxon>
        <taxon>Chitinophagales</taxon>
        <taxon>Chitinophagaceae</taxon>
        <taxon>Chitinophaga</taxon>
    </lineage>
</organism>
<reference evidence="2" key="1">
    <citation type="submission" date="2022-10" db="EMBL/GenBank/DDBJ databases">
        <title>Chitinophaga sp. nov., isolated from soil.</title>
        <authorList>
            <person name="Jeon C.O."/>
        </authorList>
    </citation>
    <scope>NUCLEOTIDE SEQUENCE</scope>
    <source>
        <strain evidence="2">R8</strain>
    </source>
</reference>
<name>A0ABY6J1L4_9BACT</name>
<evidence type="ECO:0000256" key="1">
    <source>
        <dbReference type="SAM" id="Phobius"/>
    </source>
</evidence>
<dbReference type="Proteomes" id="UP001162741">
    <property type="component" value="Chromosome"/>
</dbReference>